<name>A0ACB7ZSY1_9AGAM</name>
<evidence type="ECO:0000313" key="2">
    <source>
        <dbReference type="Proteomes" id="UP000790377"/>
    </source>
</evidence>
<sequence>MGRPTLVGNSRDHNERMGTAHGMTGTLQATLLHMRPQLGQNSWGPQKGVLKWLRRPENSAILCESVRHILAEEAATSREVREATEVLAEQEYSIVSDVDDDGDEAPAPDTAAMYAVFNLLNIWTSFRKASFTSTNCIVPTASAQPMSRCPLWVFHPGIRRHALQNFPIVMPIPIPELASEKARTSRWGCGGVIGLDTWPVLRVSQICSTMRNGGACMK</sequence>
<dbReference type="EMBL" id="MU268699">
    <property type="protein sequence ID" value="KAH7903908.1"/>
    <property type="molecule type" value="Genomic_DNA"/>
</dbReference>
<comment type="caution">
    <text evidence="1">The sequence shown here is derived from an EMBL/GenBank/DDBJ whole genome shotgun (WGS) entry which is preliminary data.</text>
</comment>
<dbReference type="Proteomes" id="UP000790377">
    <property type="component" value="Unassembled WGS sequence"/>
</dbReference>
<reference evidence="1" key="1">
    <citation type="journal article" date="2021" name="New Phytol.">
        <title>Evolutionary innovations through gain and loss of genes in the ectomycorrhizal Boletales.</title>
        <authorList>
            <person name="Wu G."/>
            <person name="Miyauchi S."/>
            <person name="Morin E."/>
            <person name="Kuo A."/>
            <person name="Drula E."/>
            <person name="Varga T."/>
            <person name="Kohler A."/>
            <person name="Feng B."/>
            <person name="Cao Y."/>
            <person name="Lipzen A."/>
            <person name="Daum C."/>
            <person name="Hundley H."/>
            <person name="Pangilinan J."/>
            <person name="Johnson J."/>
            <person name="Barry K."/>
            <person name="LaButti K."/>
            <person name="Ng V."/>
            <person name="Ahrendt S."/>
            <person name="Min B."/>
            <person name="Choi I.G."/>
            <person name="Park H."/>
            <person name="Plett J.M."/>
            <person name="Magnuson J."/>
            <person name="Spatafora J.W."/>
            <person name="Nagy L.G."/>
            <person name="Henrissat B."/>
            <person name="Grigoriev I.V."/>
            <person name="Yang Z.L."/>
            <person name="Xu J."/>
            <person name="Martin F.M."/>
        </authorList>
    </citation>
    <scope>NUCLEOTIDE SEQUENCE</scope>
    <source>
        <strain evidence="1">ATCC 28755</strain>
    </source>
</reference>
<proteinExistence type="predicted"/>
<keyword evidence="2" id="KW-1185">Reference proteome</keyword>
<accession>A0ACB7ZSY1</accession>
<evidence type="ECO:0000313" key="1">
    <source>
        <dbReference type="EMBL" id="KAH7903908.1"/>
    </source>
</evidence>
<gene>
    <name evidence="1" type="ORF">BJ138DRAFT_1107277</name>
</gene>
<organism evidence="1 2">
    <name type="scientific">Hygrophoropsis aurantiaca</name>
    <dbReference type="NCBI Taxonomy" id="72124"/>
    <lineage>
        <taxon>Eukaryota</taxon>
        <taxon>Fungi</taxon>
        <taxon>Dikarya</taxon>
        <taxon>Basidiomycota</taxon>
        <taxon>Agaricomycotina</taxon>
        <taxon>Agaricomycetes</taxon>
        <taxon>Agaricomycetidae</taxon>
        <taxon>Boletales</taxon>
        <taxon>Coniophorineae</taxon>
        <taxon>Hygrophoropsidaceae</taxon>
        <taxon>Hygrophoropsis</taxon>
    </lineage>
</organism>
<protein>
    <submittedName>
        <fullName evidence="1">Uncharacterized protein</fullName>
    </submittedName>
</protein>